<keyword evidence="2" id="KW-0472">Membrane</keyword>
<evidence type="ECO:0000256" key="2">
    <source>
        <dbReference type="SAM" id="Phobius"/>
    </source>
</evidence>
<keyword evidence="2" id="KW-0812">Transmembrane</keyword>
<dbReference type="EMBL" id="LN649229">
    <property type="protein sequence ID" value="CEI65226.1"/>
    <property type="molecule type" value="Genomic_DNA"/>
</dbReference>
<dbReference type="AlphaFoldDB" id="A0A2L2TP93"/>
<proteinExistence type="predicted"/>
<reference evidence="4" key="1">
    <citation type="submission" date="2014-10" db="EMBL/GenBank/DDBJ databases">
        <authorList>
            <person name="King R."/>
        </authorList>
    </citation>
    <scope>NUCLEOTIDE SEQUENCE [LARGE SCALE GENOMIC DNA]</scope>
    <source>
        <strain evidence="4">A3/5</strain>
    </source>
</reference>
<feature type="region of interest" description="Disordered" evidence="1">
    <location>
        <begin position="81"/>
        <end position="108"/>
    </location>
</feature>
<protein>
    <submittedName>
        <fullName evidence="3">Uncharacterized protein</fullName>
    </submittedName>
</protein>
<dbReference type="Proteomes" id="UP000245910">
    <property type="component" value="Chromosome I"/>
</dbReference>
<organism evidence="3 4">
    <name type="scientific">Fusarium venenatum</name>
    <dbReference type="NCBI Taxonomy" id="56646"/>
    <lineage>
        <taxon>Eukaryota</taxon>
        <taxon>Fungi</taxon>
        <taxon>Dikarya</taxon>
        <taxon>Ascomycota</taxon>
        <taxon>Pezizomycotina</taxon>
        <taxon>Sordariomycetes</taxon>
        <taxon>Hypocreomycetidae</taxon>
        <taxon>Hypocreales</taxon>
        <taxon>Nectriaceae</taxon>
        <taxon>Fusarium</taxon>
    </lineage>
</organism>
<evidence type="ECO:0000313" key="4">
    <source>
        <dbReference type="Proteomes" id="UP000245910"/>
    </source>
</evidence>
<feature type="transmembrane region" description="Helical" evidence="2">
    <location>
        <begin position="6"/>
        <end position="30"/>
    </location>
</feature>
<keyword evidence="2" id="KW-1133">Transmembrane helix</keyword>
<evidence type="ECO:0000313" key="3">
    <source>
        <dbReference type="EMBL" id="CEI65226.1"/>
    </source>
</evidence>
<keyword evidence="4" id="KW-1185">Reference proteome</keyword>
<evidence type="ECO:0000256" key="1">
    <source>
        <dbReference type="SAM" id="MobiDB-lite"/>
    </source>
</evidence>
<name>A0A2L2TP93_9HYPO</name>
<sequence>MDHGAAAALLGIFLEAGVSMLTLLNLQLFIQYQFKPMTSWDLASAASDRGKSLVAPSASSQASFQVRVFLVARFRACSDKKAKKKKRTLQTPSASGHPRSRPRVANKHPDSIRHWNIFLTLAQRNRVKRLNEQR</sequence>
<accession>A0A2L2TP93</accession>